<evidence type="ECO:0000259" key="3">
    <source>
        <dbReference type="PROSITE" id="PS51740"/>
    </source>
</evidence>
<dbReference type="GO" id="GO:0001217">
    <property type="term" value="F:DNA-binding transcription repressor activity"/>
    <property type="evidence" value="ECO:0007669"/>
    <property type="project" value="TreeGrafter"/>
</dbReference>
<feature type="domain" description="SpoVT-AbrB" evidence="3">
    <location>
        <begin position="97"/>
        <end position="142"/>
    </location>
</feature>
<dbReference type="PANTHER" id="PTHR42182:SF1">
    <property type="entry name" value="SLL0359 PROTEIN"/>
    <property type="match status" value="1"/>
</dbReference>
<protein>
    <submittedName>
        <fullName evidence="4">Transcriptional regulator AbrB</fullName>
    </submittedName>
</protein>
<dbReference type="PANTHER" id="PTHR42182">
    <property type="entry name" value="SLL0359 PROTEIN"/>
    <property type="match status" value="1"/>
</dbReference>
<dbReference type="Proteomes" id="UP000218785">
    <property type="component" value="Chromosome"/>
</dbReference>
<dbReference type="InterPro" id="IPR027360">
    <property type="entry name" value="AbrB-like"/>
</dbReference>
<evidence type="ECO:0000313" key="5">
    <source>
        <dbReference type="Proteomes" id="UP000218785"/>
    </source>
</evidence>
<evidence type="ECO:0000313" key="4">
    <source>
        <dbReference type="EMBL" id="BAY97867.1"/>
    </source>
</evidence>
<organism evidence="4 5">
    <name type="scientific">Tolypothrix tenuis PCC 7101</name>
    <dbReference type="NCBI Taxonomy" id="231146"/>
    <lineage>
        <taxon>Bacteria</taxon>
        <taxon>Bacillati</taxon>
        <taxon>Cyanobacteriota</taxon>
        <taxon>Cyanophyceae</taxon>
        <taxon>Nostocales</taxon>
        <taxon>Tolypothrichaceae</taxon>
        <taxon>Tolypothrix</taxon>
    </lineage>
</organism>
<dbReference type="Pfam" id="PF14250">
    <property type="entry name" value="AbrB-like"/>
    <property type="match status" value="1"/>
</dbReference>
<keyword evidence="5" id="KW-1185">Reference proteome</keyword>
<dbReference type="InterPro" id="IPR007159">
    <property type="entry name" value="SpoVT-AbrB_dom"/>
</dbReference>
<dbReference type="SUPFAM" id="SSF89447">
    <property type="entry name" value="AbrB/MazE/MraZ-like"/>
    <property type="match status" value="1"/>
</dbReference>
<dbReference type="GO" id="GO:0032993">
    <property type="term" value="C:protein-DNA complex"/>
    <property type="evidence" value="ECO:0007669"/>
    <property type="project" value="TreeGrafter"/>
</dbReference>
<dbReference type="AlphaFoldDB" id="A0A1Z4MWM2"/>
<proteinExistence type="predicted"/>
<dbReference type="EMBL" id="AP018248">
    <property type="protein sequence ID" value="BAY97867.1"/>
    <property type="molecule type" value="Genomic_DNA"/>
</dbReference>
<feature type="region of interest" description="Disordered" evidence="2">
    <location>
        <begin position="148"/>
        <end position="168"/>
    </location>
</feature>
<evidence type="ECO:0000256" key="1">
    <source>
        <dbReference type="PROSITE-ProRule" id="PRU01076"/>
    </source>
</evidence>
<reference evidence="4 5" key="1">
    <citation type="submission" date="2017-06" db="EMBL/GenBank/DDBJ databases">
        <title>Genome sequencing of cyanobaciteial culture collection at National Institute for Environmental Studies (NIES).</title>
        <authorList>
            <person name="Hirose Y."/>
            <person name="Shimura Y."/>
            <person name="Fujisawa T."/>
            <person name="Nakamura Y."/>
            <person name="Kawachi M."/>
        </authorList>
    </citation>
    <scope>NUCLEOTIDE SEQUENCE [LARGE SCALE GENOMIC DNA]</scope>
    <source>
        <strain evidence="4 5">NIES-37</strain>
    </source>
</reference>
<sequence>MLAQDNIVYQFGESKETLSIMTETATAPLTGKALLAKVKELSNLPRRERAKQCGYYTVTKNNQVRVNLTDFYDALLSARGIPLSPEAPKDGRGREPTYRVSVHQNGQIVIGATYTKAMGLKPGDEFEIRLGYKHIHLIQLGESDKKLTQDDLDVDDLDEEDLEDEDEE</sequence>
<name>A0A1Z4MWM2_9CYAN</name>
<gene>
    <name evidence="4" type="ORF">NIES37_18150</name>
</gene>
<keyword evidence="1" id="KW-0238">DNA-binding</keyword>
<dbReference type="GO" id="GO:0000976">
    <property type="term" value="F:transcription cis-regulatory region binding"/>
    <property type="evidence" value="ECO:0007669"/>
    <property type="project" value="TreeGrafter"/>
</dbReference>
<accession>A0A1Z4MWM2</accession>
<dbReference type="KEGG" id="ttq:NIES37_18150"/>
<dbReference type="InterPro" id="IPR037914">
    <property type="entry name" value="SpoVT-AbrB_sf"/>
</dbReference>
<feature type="compositionally biased region" description="Acidic residues" evidence="2">
    <location>
        <begin position="150"/>
        <end position="168"/>
    </location>
</feature>
<dbReference type="PROSITE" id="PS51740">
    <property type="entry name" value="SPOVT_ABRB"/>
    <property type="match status" value="1"/>
</dbReference>
<evidence type="ECO:0000256" key="2">
    <source>
        <dbReference type="SAM" id="MobiDB-lite"/>
    </source>
</evidence>